<reference evidence="5" key="1">
    <citation type="journal article" date="2020" name="mSystems">
        <title>Genome- and Community-Level Interaction Insights into Carbon Utilization and Element Cycling Functions of Hydrothermarchaeota in Hydrothermal Sediment.</title>
        <authorList>
            <person name="Zhou Z."/>
            <person name="Liu Y."/>
            <person name="Xu W."/>
            <person name="Pan J."/>
            <person name="Luo Z.H."/>
            <person name="Li M."/>
        </authorList>
    </citation>
    <scope>NUCLEOTIDE SEQUENCE [LARGE SCALE GENOMIC DNA]</scope>
    <source>
        <strain evidence="5">SpSt-548</strain>
    </source>
</reference>
<dbReference type="AlphaFoldDB" id="A0A7V4G803"/>
<dbReference type="Pfam" id="PF05193">
    <property type="entry name" value="Peptidase_M16_C"/>
    <property type="match status" value="1"/>
</dbReference>
<dbReference type="SUPFAM" id="SSF63411">
    <property type="entry name" value="LuxS/MPP-like metallohydrolase"/>
    <property type="match status" value="2"/>
</dbReference>
<evidence type="ECO:0000259" key="3">
    <source>
        <dbReference type="Pfam" id="PF00675"/>
    </source>
</evidence>
<evidence type="ECO:0000259" key="4">
    <source>
        <dbReference type="Pfam" id="PF05193"/>
    </source>
</evidence>
<evidence type="ECO:0000256" key="2">
    <source>
        <dbReference type="SAM" id="MobiDB-lite"/>
    </source>
</evidence>
<proteinExistence type="inferred from homology"/>
<gene>
    <name evidence="5" type="ORF">ENT08_05025</name>
</gene>
<dbReference type="Pfam" id="PF00675">
    <property type="entry name" value="Peptidase_M16"/>
    <property type="match status" value="1"/>
</dbReference>
<dbReference type="EMBL" id="DSXI01000298">
    <property type="protein sequence ID" value="HGS05090.1"/>
    <property type="molecule type" value="Genomic_DNA"/>
</dbReference>
<dbReference type="InterPro" id="IPR011765">
    <property type="entry name" value="Pept_M16_N"/>
</dbReference>
<feature type="domain" description="Peptidase M16 N-terminal" evidence="3">
    <location>
        <begin position="56"/>
        <end position="194"/>
    </location>
</feature>
<name>A0A7V4G803_9BACT</name>
<protein>
    <submittedName>
        <fullName evidence="5">Insulinase family protein</fullName>
    </submittedName>
</protein>
<accession>A0A7V4G803</accession>
<dbReference type="Gene3D" id="3.30.830.10">
    <property type="entry name" value="Metalloenzyme, LuxS/M16 peptidase-like"/>
    <property type="match status" value="2"/>
</dbReference>
<evidence type="ECO:0000256" key="1">
    <source>
        <dbReference type="ARBA" id="ARBA00007261"/>
    </source>
</evidence>
<feature type="domain" description="Peptidase M16 C-terminal" evidence="4">
    <location>
        <begin position="204"/>
        <end position="383"/>
    </location>
</feature>
<sequence length="463" mass="51724">MGGRAGGAQLPRPLPTSRGGLMTLPRHLDPAHWNPEIEIVPYRLDNGLTLLVVPDHAVPVVSVQLHYQVGSRMELPGITGISHLFEHMMFRGTKTLGPEEFARILQAKGGEINAFTTKDHTSYFENLPTEHLELALRLEADRLVHLKLDEENFQTEREVVVSERKLRSVDSPFGLVEEELYALAYTQHPYTWPVIGRHQDLVRLTLADCLAYYRTYYHPGNLTIVLAGDVEPAAAREAVAKYFGDLPSPGPPIFPQVTEPPQRGERRAVFKKVSQVAAFLAGFHVVGMGHPDIYPLTLLSVVLSVGKACRFYQEFIRSGQAADLEAYLAPPPWSAQDPDLFLFRGVAPPGGDIAQLEAEVWASLERLKEEGVAAEELHRARKIVKAQTVQGLAKNFYRGLMVGLFHLKTGEARRVNDILELFEQVTPDDLVRVARHYLRQDNRTVVTLKPVSPEESQALGELH</sequence>
<feature type="region of interest" description="Disordered" evidence="2">
    <location>
        <begin position="1"/>
        <end position="21"/>
    </location>
</feature>
<dbReference type="InterPro" id="IPR007863">
    <property type="entry name" value="Peptidase_M16_C"/>
</dbReference>
<evidence type="ECO:0000313" key="5">
    <source>
        <dbReference type="EMBL" id="HGS05090.1"/>
    </source>
</evidence>
<dbReference type="PANTHER" id="PTHR11851">
    <property type="entry name" value="METALLOPROTEASE"/>
    <property type="match status" value="1"/>
</dbReference>
<dbReference type="PANTHER" id="PTHR11851:SF49">
    <property type="entry name" value="MITOCHONDRIAL-PROCESSING PEPTIDASE SUBUNIT ALPHA"/>
    <property type="match status" value="1"/>
</dbReference>
<dbReference type="InterPro" id="IPR011249">
    <property type="entry name" value="Metalloenz_LuxS/M16"/>
</dbReference>
<organism evidence="5">
    <name type="scientific">Desulfobacca acetoxidans</name>
    <dbReference type="NCBI Taxonomy" id="60893"/>
    <lineage>
        <taxon>Bacteria</taxon>
        <taxon>Pseudomonadati</taxon>
        <taxon>Thermodesulfobacteriota</taxon>
        <taxon>Desulfobaccia</taxon>
        <taxon>Desulfobaccales</taxon>
        <taxon>Desulfobaccaceae</taxon>
        <taxon>Desulfobacca</taxon>
    </lineage>
</organism>
<comment type="similarity">
    <text evidence="1">Belongs to the peptidase M16 family.</text>
</comment>
<dbReference type="InterPro" id="IPR050361">
    <property type="entry name" value="MPP/UQCRC_Complex"/>
</dbReference>
<comment type="caution">
    <text evidence="5">The sequence shown here is derived from an EMBL/GenBank/DDBJ whole genome shotgun (WGS) entry which is preliminary data.</text>
</comment>
<dbReference type="GO" id="GO:0046872">
    <property type="term" value="F:metal ion binding"/>
    <property type="evidence" value="ECO:0007669"/>
    <property type="project" value="InterPro"/>
</dbReference>